<dbReference type="Proteomes" id="UP001147733">
    <property type="component" value="Unassembled WGS sequence"/>
</dbReference>
<keyword evidence="4" id="KW-0560">Oxidoreductase</keyword>
<keyword evidence="2 7" id="KW-0812">Transmembrane</keyword>
<dbReference type="OrthoDB" id="5954308at2759"/>
<dbReference type="RefSeq" id="XP_056498460.1">
    <property type="nucleotide sequence ID" value="XM_056646909.1"/>
</dbReference>
<keyword evidence="9" id="KW-1185">Reference proteome</keyword>
<feature type="transmembrane region" description="Helical" evidence="7">
    <location>
        <begin position="73"/>
        <end position="90"/>
    </location>
</feature>
<feature type="transmembrane region" description="Helical" evidence="7">
    <location>
        <begin position="6"/>
        <end position="31"/>
    </location>
</feature>
<dbReference type="EMBL" id="JAPQKT010000007">
    <property type="protein sequence ID" value="KAJ5224488.1"/>
    <property type="molecule type" value="Genomic_DNA"/>
</dbReference>
<evidence type="ECO:0000313" key="8">
    <source>
        <dbReference type="EMBL" id="KAJ5224488.1"/>
    </source>
</evidence>
<evidence type="ECO:0000256" key="6">
    <source>
        <dbReference type="ARBA" id="ARBA00034313"/>
    </source>
</evidence>
<dbReference type="GO" id="GO:0004497">
    <property type="term" value="F:monooxygenase activity"/>
    <property type="evidence" value="ECO:0007669"/>
    <property type="project" value="UniProtKB-KW"/>
</dbReference>
<organism evidence="8 9">
    <name type="scientific">Penicillium citrinum</name>
    <dbReference type="NCBI Taxonomy" id="5077"/>
    <lineage>
        <taxon>Eukaryota</taxon>
        <taxon>Fungi</taxon>
        <taxon>Dikarya</taxon>
        <taxon>Ascomycota</taxon>
        <taxon>Pezizomycotina</taxon>
        <taxon>Eurotiomycetes</taxon>
        <taxon>Eurotiomycetidae</taxon>
        <taxon>Eurotiales</taxon>
        <taxon>Aspergillaceae</taxon>
        <taxon>Penicillium</taxon>
    </lineage>
</organism>
<evidence type="ECO:0000256" key="2">
    <source>
        <dbReference type="ARBA" id="ARBA00022692"/>
    </source>
</evidence>
<evidence type="ECO:0000256" key="3">
    <source>
        <dbReference type="ARBA" id="ARBA00022989"/>
    </source>
</evidence>
<protein>
    <submittedName>
        <fullName evidence="8">Uncharacterized protein</fullName>
    </submittedName>
</protein>
<name>A0A9W9NRB7_PENCI</name>
<comment type="subcellular location">
    <subcellularLocation>
        <location evidence="1">Membrane</location>
        <topology evidence="1">Multi-pass membrane protein</topology>
    </subcellularLocation>
</comment>
<evidence type="ECO:0000256" key="4">
    <source>
        <dbReference type="ARBA" id="ARBA00023033"/>
    </source>
</evidence>
<proteinExistence type="inferred from homology"/>
<feature type="transmembrane region" description="Helical" evidence="7">
    <location>
        <begin position="185"/>
        <end position="203"/>
    </location>
</feature>
<dbReference type="PANTHER" id="PTHR35042">
    <property type="entry name" value="ANTHRONE OXYGENASE ENCC"/>
    <property type="match status" value="1"/>
</dbReference>
<dbReference type="GO" id="GO:0016020">
    <property type="term" value="C:membrane"/>
    <property type="evidence" value="ECO:0007669"/>
    <property type="project" value="UniProtKB-SubCell"/>
</dbReference>
<dbReference type="InterPro" id="IPR013901">
    <property type="entry name" value="Anthrone_oxy"/>
</dbReference>
<dbReference type="PANTHER" id="PTHR35042:SF1">
    <property type="entry name" value="DUF1772-DOMAIN-CONTAINING PROTEIN"/>
    <property type="match status" value="1"/>
</dbReference>
<keyword evidence="4" id="KW-0503">Monooxygenase</keyword>
<dbReference type="GeneID" id="81386076"/>
<reference evidence="8" key="1">
    <citation type="submission" date="2022-11" db="EMBL/GenBank/DDBJ databases">
        <authorList>
            <person name="Petersen C."/>
        </authorList>
    </citation>
    <scope>NUCLEOTIDE SEQUENCE</scope>
    <source>
        <strain evidence="8">IBT 23319</strain>
    </source>
</reference>
<comment type="similarity">
    <text evidence="6">Belongs to the anthrone oxygenase family.</text>
</comment>
<dbReference type="AlphaFoldDB" id="A0A9W9NRB7"/>
<keyword evidence="5 7" id="KW-0472">Membrane</keyword>
<accession>A0A9W9NRB7</accession>
<evidence type="ECO:0000256" key="5">
    <source>
        <dbReference type="ARBA" id="ARBA00023136"/>
    </source>
</evidence>
<reference evidence="8" key="2">
    <citation type="journal article" date="2023" name="IMA Fungus">
        <title>Comparative genomic study of the Penicillium genus elucidates a diverse pangenome and 15 lateral gene transfer events.</title>
        <authorList>
            <person name="Petersen C."/>
            <person name="Sorensen T."/>
            <person name="Nielsen M.R."/>
            <person name="Sondergaard T.E."/>
            <person name="Sorensen J.L."/>
            <person name="Fitzpatrick D.A."/>
            <person name="Frisvad J.C."/>
            <person name="Nielsen K.L."/>
        </authorList>
    </citation>
    <scope>NUCLEOTIDE SEQUENCE</scope>
    <source>
        <strain evidence="8">IBT 23319</strain>
    </source>
</reference>
<sequence length="205" mass="22411">MGTDLYIAQAIGTLGCAAAAGGIATISIVCIPNITSPVDHPTKSARSFYKKPGNRTAHLAYQWMDLYDRGHKLFPTITGLASLANIYVFWSLRTTPGQASMTGTCNWPSQYLLAASTAMTIVPWTILTMIKTNKALDSYAEDDDEPEAESENIKDATLSTDEVEKLAQADEKVPRLLKKWARLNLVRAIFPFFGALISLHATLSQ</sequence>
<keyword evidence="3 7" id="KW-1133">Transmembrane helix</keyword>
<dbReference type="Pfam" id="PF08592">
    <property type="entry name" value="Anthrone_oxy"/>
    <property type="match status" value="1"/>
</dbReference>
<evidence type="ECO:0000313" key="9">
    <source>
        <dbReference type="Proteomes" id="UP001147733"/>
    </source>
</evidence>
<gene>
    <name evidence="8" type="ORF">N7469_007991</name>
</gene>
<evidence type="ECO:0000256" key="1">
    <source>
        <dbReference type="ARBA" id="ARBA00004141"/>
    </source>
</evidence>
<evidence type="ECO:0000256" key="7">
    <source>
        <dbReference type="SAM" id="Phobius"/>
    </source>
</evidence>
<comment type="caution">
    <text evidence="8">The sequence shown here is derived from an EMBL/GenBank/DDBJ whole genome shotgun (WGS) entry which is preliminary data.</text>
</comment>